<accession>A0A9X5CBZ3</accession>
<dbReference type="InterPro" id="IPR009003">
    <property type="entry name" value="Peptidase_S1_PA"/>
</dbReference>
<dbReference type="Proteomes" id="UP000474104">
    <property type="component" value="Unassembled WGS sequence"/>
</dbReference>
<dbReference type="InterPro" id="IPR008763">
    <property type="entry name" value="Peptidase_S55"/>
</dbReference>
<dbReference type="AlphaFoldDB" id="A0A9X5CBZ3"/>
<dbReference type="PROSITE" id="PS51257">
    <property type="entry name" value="PROKAR_LIPOPROTEIN"/>
    <property type="match status" value="1"/>
</dbReference>
<evidence type="ECO:0000313" key="3">
    <source>
        <dbReference type="Proteomes" id="UP000474104"/>
    </source>
</evidence>
<dbReference type="PROSITE" id="PS51494">
    <property type="entry name" value="SPOIVB"/>
    <property type="match status" value="1"/>
</dbReference>
<evidence type="ECO:0000259" key="1">
    <source>
        <dbReference type="PROSITE" id="PS51494"/>
    </source>
</evidence>
<name>A0A9X5CBZ3_9FIRM</name>
<dbReference type="SUPFAM" id="SSF50156">
    <property type="entry name" value="PDZ domain-like"/>
    <property type="match status" value="1"/>
</dbReference>
<dbReference type="Pfam" id="PF05580">
    <property type="entry name" value="Peptidase_S55"/>
    <property type="match status" value="1"/>
</dbReference>
<evidence type="ECO:0000313" key="2">
    <source>
        <dbReference type="EMBL" id="NDO70503.1"/>
    </source>
</evidence>
<comment type="caution">
    <text evidence="2">The sequence shown here is derived from an EMBL/GenBank/DDBJ whole genome shotgun (WGS) entry which is preliminary data.</text>
</comment>
<dbReference type="InterPro" id="IPR014219">
    <property type="entry name" value="SpoIVB"/>
</dbReference>
<dbReference type="NCBIfam" id="TIGR02860">
    <property type="entry name" value="spore_IV_B"/>
    <property type="match status" value="1"/>
</dbReference>
<keyword evidence="2" id="KW-0378">Hydrolase</keyword>
<gene>
    <name evidence="2" type="primary">spoIVB</name>
    <name evidence="2" type="ORF">FMM80_18375</name>
</gene>
<dbReference type="Gene3D" id="2.30.42.10">
    <property type="match status" value="1"/>
</dbReference>
<feature type="domain" description="Peptidase S55" evidence="1">
    <location>
        <begin position="128"/>
        <end position="354"/>
    </location>
</feature>
<protein>
    <submittedName>
        <fullName evidence="2">SpoIVB peptidase</fullName>
        <ecNumber evidence="2">3.4.21.116</ecNumber>
    </submittedName>
</protein>
<dbReference type="RefSeq" id="WP_162205818.1">
    <property type="nucleotide sequence ID" value="NZ_VIRB01000108.1"/>
</dbReference>
<dbReference type="EMBL" id="VIRB01000108">
    <property type="protein sequence ID" value="NDO70503.1"/>
    <property type="molecule type" value="Genomic_DNA"/>
</dbReference>
<dbReference type="GO" id="GO:0016787">
    <property type="term" value="F:hydrolase activity"/>
    <property type="evidence" value="ECO:0007669"/>
    <property type="project" value="UniProtKB-KW"/>
</dbReference>
<proteinExistence type="predicted"/>
<dbReference type="EC" id="3.4.21.116" evidence="2"/>
<organism evidence="2 3">
    <name type="scientific">Schaedlerella arabinosiphila</name>
    <dbReference type="NCBI Taxonomy" id="2044587"/>
    <lineage>
        <taxon>Bacteria</taxon>
        <taxon>Bacillati</taxon>
        <taxon>Bacillota</taxon>
        <taxon>Clostridia</taxon>
        <taxon>Lachnospirales</taxon>
        <taxon>Lachnospiraceae</taxon>
        <taxon>Schaedlerella</taxon>
    </lineage>
</organism>
<dbReference type="InterPro" id="IPR036034">
    <property type="entry name" value="PDZ_sf"/>
</dbReference>
<dbReference type="SUPFAM" id="SSF50494">
    <property type="entry name" value="Trypsin-like serine proteases"/>
    <property type="match status" value="1"/>
</dbReference>
<sequence>MKNKGIKSMILGAVFFAGLLASGCLGWAAAGYIPQEEVSTIEIGEDTVLVGGMPVGIYMETDGVLVLDTQTIEGVDGQEHDPANNLVKSGDYIVGINQENVTGKDDLIQVLKNLTDREVVLTLRREDETMDVRLEAVENAPNDYKLGIWVRDNVQGLGTITFLNQNSRFGALGHGIHDADTNVLMEIEDGSLYKTSIRSILKGEYGIPGSMEGLIVYNSFNRLGSIDKNTEAGIYGAVDKIDDLFREQIPVQVASKEEIQTGEAVIRCYLEDEIREYSVMINGVDPEPKEVNKGIVFKVTDQELLDKTGGIIQGMSGSPILQDGKLVGAVTHVFVNDPTKGYGIFAETMVREAQ</sequence>
<reference evidence="2 3" key="1">
    <citation type="submission" date="2019-07" db="EMBL/GenBank/DDBJ databases">
        <title>Draft genome sequences of 15 bacterial species constituting the stable defined intestinal microbiota of the GM15 gnotobiotic mouse model.</title>
        <authorList>
            <person name="Elie C."/>
            <person name="Mathieu A."/>
            <person name="Saliou A."/>
            <person name="Darnaud M."/>
            <person name="Leulier F."/>
            <person name="Tamellini A."/>
        </authorList>
    </citation>
    <scope>NUCLEOTIDE SEQUENCE [LARGE SCALE GENOMIC DNA]</scope>
    <source>
        <strain evidence="3">ASF 502</strain>
    </source>
</reference>